<feature type="domain" description="Zeta toxin" evidence="3">
    <location>
        <begin position="111"/>
        <end position="194"/>
    </location>
</feature>
<reference evidence="4 5" key="1">
    <citation type="submission" date="2020-02" db="EMBL/GenBank/DDBJ databases">
        <authorList>
            <person name="Criscuolo A."/>
        </authorList>
    </citation>
    <scope>NUCLEOTIDE SEQUENCE [LARGE SCALE GENOMIC DNA]</scope>
    <source>
        <strain evidence="4">CECT7796</strain>
    </source>
</reference>
<dbReference type="EMBL" id="CADCST010000107">
    <property type="protein sequence ID" value="CAA9200832.1"/>
    <property type="molecule type" value="Genomic_DNA"/>
</dbReference>
<gene>
    <name evidence="4" type="ORF">FLACOL7796_03454</name>
</gene>
<organism evidence="4 5">
    <name type="scientific">Flavobacterium collinsii</name>
    <dbReference type="NCBI Taxonomy" id="1114861"/>
    <lineage>
        <taxon>Bacteria</taxon>
        <taxon>Pseudomonadati</taxon>
        <taxon>Bacteroidota</taxon>
        <taxon>Flavobacteriia</taxon>
        <taxon>Flavobacteriales</taxon>
        <taxon>Flavobacteriaceae</taxon>
        <taxon>Flavobacterium</taxon>
    </lineage>
</organism>
<dbReference type="Gene3D" id="3.40.50.300">
    <property type="entry name" value="P-loop containing nucleotide triphosphate hydrolases"/>
    <property type="match status" value="1"/>
</dbReference>
<accession>A0ABM8KLW3</accession>
<evidence type="ECO:0000256" key="2">
    <source>
        <dbReference type="ARBA" id="ARBA00022840"/>
    </source>
</evidence>
<evidence type="ECO:0000313" key="5">
    <source>
        <dbReference type="Proteomes" id="UP000474567"/>
    </source>
</evidence>
<evidence type="ECO:0000259" key="3">
    <source>
        <dbReference type="Pfam" id="PF06414"/>
    </source>
</evidence>
<dbReference type="PANTHER" id="PTHR39206:SF1">
    <property type="entry name" value="SLL8004 PROTEIN"/>
    <property type="match status" value="1"/>
</dbReference>
<evidence type="ECO:0000313" key="4">
    <source>
        <dbReference type="EMBL" id="CAA9200832.1"/>
    </source>
</evidence>
<dbReference type="InterPro" id="IPR010488">
    <property type="entry name" value="Zeta_toxin_domain"/>
</dbReference>
<keyword evidence="2" id="KW-0067">ATP-binding</keyword>
<dbReference type="PANTHER" id="PTHR39206">
    <property type="entry name" value="SLL8004 PROTEIN"/>
    <property type="match status" value="1"/>
</dbReference>
<dbReference type="RefSeq" id="WP_173967326.1">
    <property type="nucleotide sequence ID" value="NZ_CADCST010000107.1"/>
</dbReference>
<keyword evidence="5" id="KW-1185">Reference proteome</keyword>
<dbReference type="SUPFAM" id="SSF52540">
    <property type="entry name" value="P-loop containing nucleoside triphosphate hydrolases"/>
    <property type="match status" value="1"/>
</dbReference>
<dbReference type="Pfam" id="PF06414">
    <property type="entry name" value="Zeta_toxin"/>
    <property type="match status" value="1"/>
</dbReference>
<dbReference type="Proteomes" id="UP000474567">
    <property type="component" value="Unassembled WGS sequence"/>
</dbReference>
<evidence type="ECO:0000256" key="1">
    <source>
        <dbReference type="ARBA" id="ARBA00022741"/>
    </source>
</evidence>
<proteinExistence type="predicted"/>
<comment type="caution">
    <text evidence="4">The sequence shown here is derived from an EMBL/GenBank/DDBJ whole genome shotgun (WGS) entry which is preliminary data.</text>
</comment>
<protein>
    <recommendedName>
        <fullName evidence="3">Zeta toxin domain-containing protein</fullName>
    </recommendedName>
</protein>
<name>A0ABM8KLW3_9FLAO</name>
<dbReference type="InterPro" id="IPR027417">
    <property type="entry name" value="P-loop_NTPase"/>
</dbReference>
<sequence>MFQARLRIFAGPNGSGKSTLFDSFSKKYNSGVFLNADLIEKELANNGYIDLSEFNLNLTQNDLNKFLTTERAISLLKKSLEDNHKMDFSLKENVIVDAQKETHSYEGALISAFLRHHLQESKIDFCFETVMSHPSKIEEIREAKQKGYKTYLYFICIDDPEVNVSRVENRVIKGGHNVSPEKISSRYFNTLNNLMPMIENVDKCYLFDNSSEEYKLIAKIAENKLSLEIDPSELPNWFIEYVLKYYI</sequence>
<keyword evidence="1" id="KW-0547">Nucleotide-binding</keyword>